<accession>X1IZC4</accession>
<name>X1IZC4_9ZZZZ</name>
<proteinExistence type="predicted"/>
<gene>
    <name evidence="1" type="ORF">S03H2_55025</name>
</gene>
<dbReference type="AlphaFoldDB" id="X1IZC4"/>
<sequence length="61" mass="7047">IIYRNKVKYSGDINLQTIIYFLPNNIKPNPRMIQKENAKAVLITIGSPITFEIIPDMKIML</sequence>
<feature type="non-terminal residue" evidence="1">
    <location>
        <position position="1"/>
    </location>
</feature>
<organism evidence="1">
    <name type="scientific">marine sediment metagenome</name>
    <dbReference type="NCBI Taxonomy" id="412755"/>
    <lineage>
        <taxon>unclassified sequences</taxon>
        <taxon>metagenomes</taxon>
        <taxon>ecological metagenomes</taxon>
    </lineage>
</organism>
<protein>
    <submittedName>
        <fullName evidence="1">Uncharacterized protein</fullName>
    </submittedName>
</protein>
<evidence type="ECO:0000313" key="1">
    <source>
        <dbReference type="EMBL" id="GAH71439.1"/>
    </source>
</evidence>
<dbReference type="EMBL" id="BARU01035120">
    <property type="protein sequence ID" value="GAH71439.1"/>
    <property type="molecule type" value="Genomic_DNA"/>
</dbReference>
<reference evidence="1" key="1">
    <citation type="journal article" date="2014" name="Front. Microbiol.">
        <title>High frequency of phylogenetically diverse reductive dehalogenase-homologous genes in deep subseafloor sedimentary metagenomes.</title>
        <authorList>
            <person name="Kawai M."/>
            <person name="Futagami T."/>
            <person name="Toyoda A."/>
            <person name="Takaki Y."/>
            <person name="Nishi S."/>
            <person name="Hori S."/>
            <person name="Arai W."/>
            <person name="Tsubouchi T."/>
            <person name="Morono Y."/>
            <person name="Uchiyama I."/>
            <person name="Ito T."/>
            <person name="Fujiyama A."/>
            <person name="Inagaki F."/>
            <person name="Takami H."/>
        </authorList>
    </citation>
    <scope>NUCLEOTIDE SEQUENCE</scope>
    <source>
        <strain evidence="1">Expedition CK06-06</strain>
    </source>
</reference>
<comment type="caution">
    <text evidence="1">The sequence shown here is derived from an EMBL/GenBank/DDBJ whole genome shotgun (WGS) entry which is preliminary data.</text>
</comment>